<dbReference type="EMBL" id="MN739908">
    <property type="protein sequence ID" value="QHT76938.1"/>
    <property type="molecule type" value="Genomic_DNA"/>
</dbReference>
<organism evidence="1">
    <name type="scientific">viral metagenome</name>
    <dbReference type="NCBI Taxonomy" id="1070528"/>
    <lineage>
        <taxon>unclassified sequences</taxon>
        <taxon>metagenomes</taxon>
        <taxon>organismal metagenomes</taxon>
    </lineage>
</organism>
<sequence>MNGKTVLSAINKDNFISNKIINGSVKCNNYLLFFK</sequence>
<accession>A0A6C0H8P7</accession>
<dbReference type="AlphaFoldDB" id="A0A6C0H8P7"/>
<protein>
    <submittedName>
        <fullName evidence="1">Uncharacterized protein</fullName>
    </submittedName>
</protein>
<reference evidence="1" key="1">
    <citation type="journal article" date="2020" name="Nature">
        <title>Giant virus diversity and host interactions through global metagenomics.</title>
        <authorList>
            <person name="Schulz F."/>
            <person name="Roux S."/>
            <person name="Paez-Espino D."/>
            <person name="Jungbluth S."/>
            <person name="Walsh D.A."/>
            <person name="Denef V.J."/>
            <person name="McMahon K.D."/>
            <person name="Konstantinidis K.T."/>
            <person name="Eloe-Fadrosh E.A."/>
            <person name="Kyrpides N.C."/>
            <person name="Woyke T."/>
        </authorList>
    </citation>
    <scope>NUCLEOTIDE SEQUENCE</scope>
    <source>
        <strain evidence="1">GVMAG-M-3300023179-82</strain>
    </source>
</reference>
<evidence type="ECO:0000313" key="1">
    <source>
        <dbReference type="EMBL" id="QHT76938.1"/>
    </source>
</evidence>
<proteinExistence type="predicted"/>
<name>A0A6C0H8P7_9ZZZZ</name>